<keyword evidence="5" id="KW-0694">RNA-binding</keyword>
<proteinExistence type="inferred from homology"/>
<dbReference type="NCBIfam" id="TIGR00005">
    <property type="entry name" value="rluA_subfam"/>
    <property type="match status" value="1"/>
</dbReference>
<dbReference type="InterPro" id="IPR006224">
    <property type="entry name" value="PsdUridine_synth_RluA-like_CS"/>
</dbReference>
<accession>A0A9D1HVR0</accession>
<protein>
    <recommendedName>
        <fullName evidence="6">Pseudouridine synthase</fullName>
        <ecNumber evidence="6">5.4.99.-</ecNumber>
    </recommendedName>
</protein>
<dbReference type="Pfam" id="PF00849">
    <property type="entry name" value="PseudoU_synth_2"/>
    <property type="match status" value="1"/>
</dbReference>
<name>A0A9D1HVR0_9BACT</name>
<dbReference type="AlphaFoldDB" id="A0A9D1HVR0"/>
<dbReference type="PANTHER" id="PTHR21600:SF44">
    <property type="entry name" value="RIBOSOMAL LARGE SUBUNIT PSEUDOURIDINE SYNTHASE D"/>
    <property type="match status" value="1"/>
</dbReference>
<dbReference type="PANTHER" id="PTHR21600">
    <property type="entry name" value="MITOCHONDRIAL RNA PSEUDOURIDINE SYNTHASE"/>
    <property type="match status" value="1"/>
</dbReference>
<feature type="domain" description="Pseudouridine synthase RsuA/RluA-like" evidence="7">
    <location>
        <begin position="83"/>
        <end position="234"/>
    </location>
</feature>
<dbReference type="GO" id="GO:0003723">
    <property type="term" value="F:RNA binding"/>
    <property type="evidence" value="ECO:0007669"/>
    <property type="project" value="UniProtKB-KW"/>
</dbReference>
<comment type="similarity">
    <text evidence="2 6">Belongs to the pseudouridine synthase RluA family.</text>
</comment>
<evidence type="ECO:0000256" key="3">
    <source>
        <dbReference type="ARBA" id="ARBA00023235"/>
    </source>
</evidence>
<dbReference type="GO" id="GO:0140098">
    <property type="term" value="F:catalytic activity, acting on RNA"/>
    <property type="evidence" value="ECO:0007669"/>
    <property type="project" value="UniProtKB-ARBA"/>
</dbReference>
<evidence type="ECO:0000313" key="8">
    <source>
        <dbReference type="EMBL" id="HIU22110.1"/>
    </source>
</evidence>
<dbReference type="InterPro" id="IPR006145">
    <property type="entry name" value="PsdUridine_synth_RsuA/RluA"/>
</dbReference>
<reference evidence="8" key="2">
    <citation type="journal article" date="2021" name="PeerJ">
        <title>Extensive microbial diversity within the chicken gut microbiome revealed by metagenomics and culture.</title>
        <authorList>
            <person name="Gilroy R."/>
            <person name="Ravi A."/>
            <person name="Getino M."/>
            <person name="Pursley I."/>
            <person name="Horton D.L."/>
            <person name="Alikhan N.F."/>
            <person name="Baker D."/>
            <person name="Gharbi K."/>
            <person name="Hall N."/>
            <person name="Watson M."/>
            <person name="Adriaenssens E.M."/>
            <person name="Foster-Nyarko E."/>
            <person name="Jarju S."/>
            <person name="Secka A."/>
            <person name="Antonio M."/>
            <person name="Oren A."/>
            <person name="Chaudhuri R.R."/>
            <person name="La Ragione R."/>
            <person name="Hildebrand F."/>
            <person name="Pallen M.J."/>
        </authorList>
    </citation>
    <scope>NUCLEOTIDE SEQUENCE</scope>
    <source>
        <strain evidence="8">CHK197-8231</strain>
    </source>
</reference>
<dbReference type="CDD" id="cd00165">
    <property type="entry name" value="S4"/>
    <property type="match status" value="1"/>
</dbReference>
<dbReference type="PROSITE" id="PS01129">
    <property type="entry name" value="PSI_RLU"/>
    <property type="match status" value="1"/>
</dbReference>
<evidence type="ECO:0000256" key="1">
    <source>
        <dbReference type="ARBA" id="ARBA00000073"/>
    </source>
</evidence>
<dbReference type="InterPro" id="IPR020103">
    <property type="entry name" value="PsdUridine_synth_cat_dom_sf"/>
</dbReference>
<evidence type="ECO:0000313" key="9">
    <source>
        <dbReference type="Proteomes" id="UP000824087"/>
    </source>
</evidence>
<evidence type="ECO:0000256" key="5">
    <source>
        <dbReference type="PROSITE-ProRule" id="PRU00182"/>
    </source>
</evidence>
<sequence>MKAILEYEVKERETLLPFLEQNLKDISKKKIKSYLTHGCVYVDHKKVTQYNYSLVPGQKIEIHRSQRSSENTGELDILYEDRDLLVVNKKSGLLTISTEKEKERTLYHMASNYVKKNYKNGKIFIVHRLDRDTSGVVVFAKNEHMKEMLQKNWNELVSYRGYIAILEGNLPKREGMIHTWLKEDGNYRVHSVKNKKDGKEAITLYKVIKERKDTTIVEIELKTGRKNQIRVHFSELGYPVVGDKKYGARKRSSRLELHAHRLKLRHPVTHREMEWIAPIPEEMK</sequence>
<comment type="caution">
    <text evidence="8">The sequence shown here is derived from an EMBL/GenBank/DDBJ whole genome shotgun (WGS) entry which is preliminary data.</text>
</comment>
<comment type="function">
    <text evidence="6">Responsible for synthesis of pseudouridine from uracil.</text>
</comment>
<gene>
    <name evidence="8" type="ORF">IAD49_00865</name>
</gene>
<dbReference type="Proteomes" id="UP000824087">
    <property type="component" value="Unassembled WGS sequence"/>
</dbReference>
<reference evidence="8" key="1">
    <citation type="submission" date="2020-10" db="EMBL/GenBank/DDBJ databases">
        <authorList>
            <person name="Gilroy R."/>
        </authorList>
    </citation>
    <scope>NUCLEOTIDE SEQUENCE</scope>
    <source>
        <strain evidence="8">CHK197-8231</strain>
    </source>
</reference>
<dbReference type="CDD" id="cd02869">
    <property type="entry name" value="PseudoU_synth_RluA_like"/>
    <property type="match status" value="1"/>
</dbReference>
<dbReference type="GO" id="GO:0000455">
    <property type="term" value="P:enzyme-directed rRNA pseudouridine synthesis"/>
    <property type="evidence" value="ECO:0007669"/>
    <property type="project" value="TreeGrafter"/>
</dbReference>
<organism evidence="8 9">
    <name type="scientific">Candidatus Fimihabitans intestinipullorum</name>
    <dbReference type="NCBI Taxonomy" id="2840820"/>
    <lineage>
        <taxon>Bacteria</taxon>
        <taxon>Bacillati</taxon>
        <taxon>Mycoplasmatota</taxon>
        <taxon>Mycoplasmatota incertae sedis</taxon>
        <taxon>Candidatus Fimihabitans</taxon>
    </lineage>
</organism>
<feature type="active site" evidence="4">
    <location>
        <position position="130"/>
    </location>
</feature>
<dbReference type="SUPFAM" id="SSF55120">
    <property type="entry name" value="Pseudouridine synthase"/>
    <property type="match status" value="1"/>
</dbReference>
<evidence type="ECO:0000256" key="2">
    <source>
        <dbReference type="ARBA" id="ARBA00010876"/>
    </source>
</evidence>
<dbReference type="Gene3D" id="3.10.290.10">
    <property type="entry name" value="RNA-binding S4 domain"/>
    <property type="match status" value="1"/>
</dbReference>
<dbReference type="Gene3D" id="3.30.2350.10">
    <property type="entry name" value="Pseudouridine synthase"/>
    <property type="match status" value="1"/>
</dbReference>
<dbReference type="InterPro" id="IPR050188">
    <property type="entry name" value="RluA_PseudoU_synthase"/>
</dbReference>
<dbReference type="GO" id="GO:0009982">
    <property type="term" value="F:pseudouridine synthase activity"/>
    <property type="evidence" value="ECO:0007669"/>
    <property type="project" value="InterPro"/>
</dbReference>
<evidence type="ECO:0000259" key="7">
    <source>
        <dbReference type="Pfam" id="PF00849"/>
    </source>
</evidence>
<evidence type="ECO:0000256" key="6">
    <source>
        <dbReference type="RuleBase" id="RU362028"/>
    </source>
</evidence>
<dbReference type="InterPro" id="IPR006225">
    <property type="entry name" value="PsdUridine_synth_RluC/D"/>
</dbReference>
<evidence type="ECO:0000256" key="4">
    <source>
        <dbReference type="PIRSR" id="PIRSR606225-1"/>
    </source>
</evidence>
<dbReference type="InterPro" id="IPR036986">
    <property type="entry name" value="S4_RNA-bd_sf"/>
</dbReference>
<comment type="catalytic activity">
    <reaction evidence="1 6">
        <text>a uridine in RNA = a pseudouridine in RNA</text>
        <dbReference type="Rhea" id="RHEA:48348"/>
        <dbReference type="Rhea" id="RHEA-COMP:12068"/>
        <dbReference type="Rhea" id="RHEA-COMP:12069"/>
        <dbReference type="ChEBI" id="CHEBI:65314"/>
        <dbReference type="ChEBI" id="CHEBI:65315"/>
    </reaction>
</comment>
<dbReference type="EC" id="5.4.99.-" evidence="6"/>
<dbReference type="SUPFAM" id="SSF55174">
    <property type="entry name" value="Alpha-L RNA-binding motif"/>
    <property type="match status" value="1"/>
</dbReference>
<dbReference type="EMBL" id="DVML01000007">
    <property type="protein sequence ID" value="HIU22110.1"/>
    <property type="molecule type" value="Genomic_DNA"/>
</dbReference>
<keyword evidence="3 6" id="KW-0413">Isomerase</keyword>
<dbReference type="PROSITE" id="PS50889">
    <property type="entry name" value="S4"/>
    <property type="match status" value="1"/>
</dbReference>